<evidence type="ECO:0000313" key="1">
    <source>
        <dbReference type="Proteomes" id="UP000887579"/>
    </source>
</evidence>
<accession>A0AC34F646</accession>
<organism evidence="1 2">
    <name type="scientific">Panagrolaimus sp. ES5</name>
    <dbReference type="NCBI Taxonomy" id="591445"/>
    <lineage>
        <taxon>Eukaryota</taxon>
        <taxon>Metazoa</taxon>
        <taxon>Ecdysozoa</taxon>
        <taxon>Nematoda</taxon>
        <taxon>Chromadorea</taxon>
        <taxon>Rhabditida</taxon>
        <taxon>Tylenchina</taxon>
        <taxon>Panagrolaimomorpha</taxon>
        <taxon>Panagrolaimoidea</taxon>
        <taxon>Panagrolaimidae</taxon>
        <taxon>Panagrolaimus</taxon>
    </lineage>
</organism>
<proteinExistence type="predicted"/>
<dbReference type="Proteomes" id="UP000887579">
    <property type="component" value="Unplaced"/>
</dbReference>
<reference evidence="2" key="1">
    <citation type="submission" date="2022-11" db="UniProtKB">
        <authorList>
            <consortium name="WormBaseParasite"/>
        </authorList>
    </citation>
    <scope>IDENTIFICATION</scope>
</reference>
<name>A0AC34F646_9BILA</name>
<dbReference type="WBParaSite" id="ES5_v2.g12520.t1">
    <property type="protein sequence ID" value="ES5_v2.g12520.t1"/>
    <property type="gene ID" value="ES5_v2.g12520"/>
</dbReference>
<evidence type="ECO:0000313" key="2">
    <source>
        <dbReference type="WBParaSite" id="ES5_v2.g12520.t1"/>
    </source>
</evidence>
<sequence>MGYKKKICILAAMTEPKDDDENHPLRAIKKFGILPWILTALLIASTGLNLWQKHQITLFQPQAVKQLCANRYDTIDSSSNNNNINNNFEQSNDVIIIPATSTSQIAAVGQEQKNGGSKNLNKNRTKWKAGLSKNGKRKSYYKVQKPVKTCPLISSIHSKKDYGARMYEIGSAIRSDDLWYITEYAMGYMLFEYNSTTSADNNNNSNENLLKIPTNIYTLPMPFSGTDHTVAKHASDGSRIFYYQISSTNSILGYNVKDDKSVQKEIAFDRKPLYKHSASEIDLEFDEEFLYAIFRERNNTVLTILKLHPWSLKQLEKHQIIIHFADHVINSFISCHTFYIVKQEDTVENIQIEPIYDLLKKEYIKIGPKNESYPKWKSSGIPTNVQFDSISQSLNVFDKGNIYSLLISR</sequence>
<protein>
    <submittedName>
        <fullName evidence="2">Olfactomedin-like domain-containing protein</fullName>
    </submittedName>
</protein>